<evidence type="ECO:0000313" key="1">
    <source>
        <dbReference type="EMBL" id="GBP55187.1"/>
    </source>
</evidence>
<reference evidence="1 2" key="1">
    <citation type="journal article" date="2019" name="Commun. Biol.">
        <title>The bagworm genome reveals a unique fibroin gene that provides high tensile strength.</title>
        <authorList>
            <person name="Kono N."/>
            <person name="Nakamura H."/>
            <person name="Ohtoshi R."/>
            <person name="Tomita M."/>
            <person name="Numata K."/>
            <person name="Arakawa K."/>
        </authorList>
    </citation>
    <scope>NUCLEOTIDE SEQUENCE [LARGE SCALE GENOMIC DNA]</scope>
</reference>
<accession>A0A4C1WYI8</accession>
<gene>
    <name evidence="1" type="ORF">EVAR_90209_1</name>
</gene>
<protein>
    <submittedName>
        <fullName evidence="1">Uncharacterized protein</fullName>
    </submittedName>
</protein>
<proteinExistence type="predicted"/>
<comment type="caution">
    <text evidence="1">The sequence shown here is derived from an EMBL/GenBank/DDBJ whole genome shotgun (WGS) entry which is preliminary data.</text>
</comment>
<sequence length="75" mass="8201">MSLTAAGPGRSIRATRARPILESIDLVKEILSYPDIKNKTRDLCGTAEEMAAEACTALAMLDGERWKIIRIKIGV</sequence>
<organism evidence="1 2">
    <name type="scientific">Eumeta variegata</name>
    <name type="common">Bagworm moth</name>
    <name type="synonym">Eumeta japonica</name>
    <dbReference type="NCBI Taxonomy" id="151549"/>
    <lineage>
        <taxon>Eukaryota</taxon>
        <taxon>Metazoa</taxon>
        <taxon>Ecdysozoa</taxon>
        <taxon>Arthropoda</taxon>
        <taxon>Hexapoda</taxon>
        <taxon>Insecta</taxon>
        <taxon>Pterygota</taxon>
        <taxon>Neoptera</taxon>
        <taxon>Endopterygota</taxon>
        <taxon>Lepidoptera</taxon>
        <taxon>Glossata</taxon>
        <taxon>Ditrysia</taxon>
        <taxon>Tineoidea</taxon>
        <taxon>Psychidae</taxon>
        <taxon>Oiketicinae</taxon>
        <taxon>Eumeta</taxon>
    </lineage>
</organism>
<dbReference type="EMBL" id="BGZK01000662">
    <property type="protein sequence ID" value="GBP55187.1"/>
    <property type="molecule type" value="Genomic_DNA"/>
</dbReference>
<keyword evidence="2" id="KW-1185">Reference proteome</keyword>
<dbReference type="AlphaFoldDB" id="A0A4C1WYI8"/>
<name>A0A4C1WYI8_EUMVA</name>
<dbReference type="Proteomes" id="UP000299102">
    <property type="component" value="Unassembled WGS sequence"/>
</dbReference>
<evidence type="ECO:0000313" key="2">
    <source>
        <dbReference type="Proteomes" id="UP000299102"/>
    </source>
</evidence>